<comment type="caution">
    <text evidence="2">The sequence shown here is derived from an EMBL/GenBank/DDBJ whole genome shotgun (WGS) entry which is preliminary data.</text>
</comment>
<feature type="domain" description="Carrier" evidence="1">
    <location>
        <begin position="19"/>
        <end position="79"/>
    </location>
</feature>
<dbReference type="EMBL" id="BMMX01000002">
    <property type="protein sequence ID" value="GGK79762.1"/>
    <property type="molecule type" value="Genomic_DNA"/>
</dbReference>
<organism evidence="2 3">
    <name type="scientific">Mangrovihabitans endophyticus</name>
    <dbReference type="NCBI Taxonomy" id="1751298"/>
    <lineage>
        <taxon>Bacteria</taxon>
        <taxon>Bacillati</taxon>
        <taxon>Actinomycetota</taxon>
        <taxon>Actinomycetes</taxon>
        <taxon>Micromonosporales</taxon>
        <taxon>Micromonosporaceae</taxon>
        <taxon>Mangrovihabitans</taxon>
    </lineage>
</organism>
<dbReference type="Gene3D" id="1.10.1200.10">
    <property type="entry name" value="ACP-like"/>
    <property type="match status" value="1"/>
</dbReference>
<proteinExistence type="predicted"/>
<dbReference type="InterPro" id="IPR036736">
    <property type="entry name" value="ACP-like_sf"/>
</dbReference>
<reference evidence="2" key="1">
    <citation type="journal article" date="2014" name="Int. J. Syst. Evol. Microbiol.">
        <title>Complete genome sequence of Corynebacterium casei LMG S-19264T (=DSM 44701T), isolated from a smear-ripened cheese.</title>
        <authorList>
            <consortium name="US DOE Joint Genome Institute (JGI-PGF)"/>
            <person name="Walter F."/>
            <person name="Albersmeier A."/>
            <person name="Kalinowski J."/>
            <person name="Ruckert C."/>
        </authorList>
    </citation>
    <scope>NUCLEOTIDE SEQUENCE</scope>
    <source>
        <strain evidence="2">CGMCC 4.7299</strain>
    </source>
</reference>
<protein>
    <recommendedName>
        <fullName evidence="1">Carrier domain-containing protein</fullName>
    </recommendedName>
</protein>
<dbReference type="Pfam" id="PF00550">
    <property type="entry name" value="PP-binding"/>
    <property type="match status" value="1"/>
</dbReference>
<reference evidence="2" key="2">
    <citation type="submission" date="2020-09" db="EMBL/GenBank/DDBJ databases">
        <authorList>
            <person name="Sun Q."/>
            <person name="Zhou Y."/>
        </authorList>
    </citation>
    <scope>NUCLEOTIDE SEQUENCE</scope>
    <source>
        <strain evidence="2">CGMCC 4.7299</strain>
    </source>
</reference>
<keyword evidence="3" id="KW-1185">Reference proteome</keyword>
<name>A0A8J3BYB0_9ACTN</name>
<dbReference type="AlphaFoldDB" id="A0A8J3BYB0"/>
<sequence length="91" mass="9699">MDVLPDPACKPVDQVDLAEVRAMISELLGVDVPDDGTFIGHGGDSFHAVVLIARIYEQWKVELDLVTVLNSTPGGLSRTLTTALVNPGRTA</sequence>
<evidence type="ECO:0000313" key="2">
    <source>
        <dbReference type="EMBL" id="GGK79762.1"/>
    </source>
</evidence>
<accession>A0A8J3BYB0</accession>
<gene>
    <name evidence="2" type="ORF">GCM10012284_12210</name>
</gene>
<dbReference type="Proteomes" id="UP000656042">
    <property type="component" value="Unassembled WGS sequence"/>
</dbReference>
<dbReference type="InterPro" id="IPR009081">
    <property type="entry name" value="PP-bd_ACP"/>
</dbReference>
<evidence type="ECO:0000313" key="3">
    <source>
        <dbReference type="Proteomes" id="UP000656042"/>
    </source>
</evidence>
<dbReference type="SUPFAM" id="SSF47336">
    <property type="entry name" value="ACP-like"/>
    <property type="match status" value="1"/>
</dbReference>
<evidence type="ECO:0000259" key="1">
    <source>
        <dbReference type="Pfam" id="PF00550"/>
    </source>
</evidence>